<feature type="chain" id="PRO_5016729053" description="Phosphatidylglycerol/phosphatidylinositol transfer protein" evidence="1">
    <location>
        <begin position="20"/>
        <end position="145"/>
    </location>
</feature>
<dbReference type="Proteomes" id="UP000076154">
    <property type="component" value="Unassembled WGS sequence"/>
</dbReference>
<evidence type="ECO:0008006" key="4">
    <source>
        <dbReference type="Google" id="ProtNLM"/>
    </source>
</evidence>
<dbReference type="InParanoid" id="A0A369J8M9"/>
<keyword evidence="3" id="KW-1185">Reference proteome</keyword>
<accession>A0A369J8M9</accession>
<evidence type="ECO:0000313" key="3">
    <source>
        <dbReference type="Proteomes" id="UP000076154"/>
    </source>
</evidence>
<evidence type="ECO:0000313" key="2">
    <source>
        <dbReference type="EMBL" id="RDB18469.1"/>
    </source>
</evidence>
<dbReference type="AlphaFoldDB" id="A0A369J8M9"/>
<reference evidence="2" key="1">
    <citation type="submission" date="2018-04" db="EMBL/GenBank/DDBJ databases">
        <title>Whole genome sequencing of Hypsizygus marmoreus.</title>
        <authorList>
            <person name="Choi I.-G."/>
            <person name="Min B."/>
            <person name="Kim J.-G."/>
            <person name="Kim S."/>
            <person name="Oh Y.-L."/>
            <person name="Kong W.-S."/>
            <person name="Park H."/>
            <person name="Jeong J."/>
            <person name="Song E.-S."/>
        </authorList>
    </citation>
    <scope>NUCLEOTIDE SEQUENCE [LARGE SCALE GENOMIC DNA]</scope>
    <source>
        <strain evidence="2">51987-8</strain>
    </source>
</reference>
<dbReference type="InterPro" id="IPR045469">
    <property type="entry name" value="Nis1"/>
</dbReference>
<name>A0A369J8M9_HYPMA</name>
<keyword evidence="1" id="KW-0732">Signal</keyword>
<dbReference type="EMBL" id="LUEZ02000101">
    <property type="protein sequence ID" value="RDB18469.1"/>
    <property type="molecule type" value="Genomic_DNA"/>
</dbReference>
<dbReference type="OrthoDB" id="2841294at2759"/>
<protein>
    <recommendedName>
        <fullName evidence="4">Phosphatidylglycerol/phosphatidylinositol transfer protein</fullName>
    </recommendedName>
</protein>
<dbReference type="Pfam" id="PF19271">
    <property type="entry name" value="Nis1"/>
    <property type="match status" value="1"/>
</dbReference>
<gene>
    <name evidence="2" type="ORF">Hypma_000294</name>
</gene>
<sequence length="145" mass="15594">MKFIPTIIAILSLLGATNAQRSFIGNPQDGATVTGGRRTVVQVVRPDSLQGSTEVGIVIGLQSCPITNPFPCAPPNEQVGTILYKGKYKPKLHEQPGRPYQNFTVTIPDADYFVGRAQLSVVRFHLIGAGPSPVLELNNITLNVV</sequence>
<comment type="caution">
    <text evidence="2">The sequence shown here is derived from an EMBL/GenBank/DDBJ whole genome shotgun (WGS) entry which is preliminary data.</text>
</comment>
<proteinExistence type="predicted"/>
<feature type="signal peptide" evidence="1">
    <location>
        <begin position="1"/>
        <end position="19"/>
    </location>
</feature>
<evidence type="ECO:0000256" key="1">
    <source>
        <dbReference type="SAM" id="SignalP"/>
    </source>
</evidence>
<organism evidence="2 3">
    <name type="scientific">Hypsizygus marmoreus</name>
    <name type="common">White beech mushroom</name>
    <name type="synonym">Agaricus marmoreus</name>
    <dbReference type="NCBI Taxonomy" id="39966"/>
    <lineage>
        <taxon>Eukaryota</taxon>
        <taxon>Fungi</taxon>
        <taxon>Dikarya</taxon>
        <taxon>Basidiomycota</taxon>
        <taxon>Agaricomycotina</taxon>
        <taxon>Agaricomycetes</taxon>
        <taxon>Agaricomycetidae</taxon>
        <taxon>Agaricales</taxon>
        <taxon>Tricholomatineae</taxon>
        <taxon>Lyophyllaceae</taxon>
        <taxon>Hypsizygus</taxon>
    </lineage>
</organism>